<dbReference type="InterPro" id="IPR029026">
    <property type="entry name" value="tRNA_m1G_MTases_N"/>
</dbReference>
<dbReference type="VEuPathDB" id="TriTrypDB:LDHU3_14.0830"/>
<feature type="region of interest" description="Disordered" evidence="3">
    <location>
        <begin position="137"/>
        <end position="186"/>
    </location>
</feature>
<dbReference type="GO" id="GO:0008173">
    <property type="term" value="F:RNA methyltransferase activity"/>
    <property type="evidence" value="ECO:0007669"/>
    <property type="project" value="InterPro"/>
</dbReference>
<keyword evidence="2" id="KW-0949">S-adenosyl-L-methionine</keyword>
<evidence type="ECO:0000256" key="2">
    <source>
        <dbReference type="ARBA" id="ARBA00022691"/>
    </source>
</evidence>
<evidence type="ECO:0008006" key="6">
    <source>
        <dbReference type="Google" id="ProtNLM"/>
    </source>
</evidence>
<feature type="compositionally biased region" description="Basic residues" evidence="3">
    <location>
        <begin position="1452"/>
        <end position="1470"/>
    </location>
</feature>
<feature type="region of interest" description="Disordered" evidence="3">
    <location>
        <begin position="1449"/>
        <end position="1489"/>
    </location>
</feature>
<dbReference type="Gene3D" id="3.40.1280.10">
    <property type="match status" value="1"/>
</dbReference>
<comment type="similarity">
    <text evidence="1">Belongs to the class IV-like SAM-binding methyltransferase superfamily. RNA methyltransferase TrmH family.</text>
</comment>
<dbReference type="VEuPathDB" id="TriTrypDB:LdBPK_140600.1"/>
<dbReference type="InterPro" id="IPR004384">
    <property type="entry name" value="RNA_MeTrfase_TrmJ/LasT"/>
</dbReference>
<feature type="region of interest" description="Disordered" evidence="3">
    <location>
        <begin position="1139"/>
        <end position="1174"/>
    </location>
</feature>
<feature type="compositionally biased region" description="Basic and acidic residues" evidence="3">
    <location>
        <begin position="1410"/>
        <end position="1425"/>
    </location>
</feature>
<organism evidence="4 5">
    <name type="scientific">Leishmania donovani</name>
    <dbReference type="NCBI Taxonomy" id="5661"/>
    <lineage>
        <taxon>Eukaryota</taxon>
        <taxon>Discoba</taxon>
        <taxon>Euglenozoa</taxon>
        <taxon>Kinetoplastea</taxon>
        <taxon>Metakinetoplastina</taxon>
        <taxon>Trypanosomatida</taxon>
        <taxon>Trypanosomatidae</taxon>
        <taxon>Leishmaniinae</taxon>
        <taxon>Leishmania</taxon>
    </lineage>
</organism>
<dbReference type="EMBL" id="RHLD01000042">
    <property type="protein sequence ID" value="TPP53488.1"/>
    <property type="molecule type" value="Genomic_DNA"/>
</dbReference>
<dbReference type="GO" id="GO:0005829">
    <property type="term" value="C:cytosol"/>
    <property type="evidence" value="ECO:0007669"/>
    <property type="project" value="TreeGrafter"/>
</dbReference>
<accession>A0A504Y2K2</accession>
<sequence>MSFFDMMPWVAGGNVASGAPLTAAAPASSCTPPHGTTSPPCDAVTKAVCASPTSSTPALHGKPHKERKMQELDPLTRWRCRRCGVVLQPPLDAATGKPRYGVMMTEHLEGISSGGTTRLATGVVVCASGTMRYEKVLHEKDTLSHPQPSKRPRDDAGEGLARGRATEEDSVVAGTRESQSHEHDDIDKTTACEAIRRLLRQCQQGARQHGNANASPSPLLFIVVENPKTPANAGGILRAMRCYGLHGPAVAAATAVAESAEGSVRHRVGSFIYSGTRLQKAMAHSEDEYGYQQKEPRSPSPSSVCVVAVELVEGAIPLPFYEHPFSHPTQQGPLPRVEKDATSTVAHLPMVFYVLGAEDGTLSAHHVQHDVDDVVFIPTTGSMNLAATVNVLLYDRLSKECCGVPPIDLAELRALLCGSASRDGTALRHPSAAQPLLANAPVFARCIRLHCILFDVVLHDDAGDPDMIGSGLCSSPSVAGALAVAVGAHTGTGVTEDGGTDEGHGGSNWLSLAAASSVASAACALTWLLTVFLPLSRVPALAIGLTVSRPAFAGPGNEVGADTPMQWCYVERGASRSVPYDALWAHWTAMVTPPESRRAGSRLASAPCFAEGDHGNDFIVWGRLQHCTERVTTVLFGGQPAGSVTAKSTRLCALLAVLGDVRACATRQSTSDPLPVLLSDETSVPQRLLFQWFTFLGLRSASSLECRPSVELSTEIHAIVSTRDWLAELSACNSIYSLGHWLHLVSQWLTFRVLEAALELLPSVLRWKTGSASAAETHLLFRADVDLSRCCSAGLCSGPDTSIAAALPELSKAEAALVCVLERLMNAAIGPAGGLRKSLGRSATAHALILEPEAHGVVTCRLHLGSPPPKWERNGLPVRGVSVPPLSHSFATRQPALSSAPPTARAAHSPVVAALLSWYAVDFEAVFAVRCYTDDAGCSGQAHEGPALGSLGRCLLLAIWLSLALVDVDEGVGAAAPCPPVTWKGTLYYSSRRNVLHVRDWGTALHLRHVASCLSAGDDQVMGGDTANAGALQDGNSRGRECGAAVKRAVSTVVNSFARARIAAVAAQARTRLQAQSTTHLTFSKAHDPRVHTTTTSRGAGDSTSRSTCRLLHICGDDGAAAEDDDECVLLSWSCDTAKEESGPREGGSGISLVQPQQGKPRRGGGDPLPSTDPLVSASLHSSWLDYSIEEFAEANDGTIGQPLVAQAPAPQVKEDSEHFALDPALAVPLVELESHLRELLTRNALSEMLSLVGLTGGLAWRTCGNGEVAARQHLASHARSHNVRTEAQRRFGGSGALPVDEVQLHEDEQPPSPAAAHVDVSLLTWRALAALASSKAARLQEDEESTRSALCRAEHRMRQYVHARCTHIGALLLLQSREARGRLHLSQVWDLEQEEWQARWSTVLVPERPPQEPGERCPSKRDYNHGNSTTVDTATDVLDMLPNGIRGVRAAVRHPSRPRFTKKPARQSRRLPQPSISPEESAGAAGATASAAPLTIAHDAATSCASANTSPSASARTSTRRCLNELPLNHRRIDAGFARIVPPHQLVSPPRTAAICWRLVAEDGAALVDHDSARRKASLLRHEGTHCDTAARRGPSAKESTSAAVAEAICTAAAVKRKPKERLATHAGLRVSAAPPVLTHVATHVASTTSAPPRRLRAPVVTWSDDVQQY</sequence>
<reference evidence="5" key="1">
    <citation type="submission" date="2019-02" db="EMBL/GenBank/DDBJ databases">
        <title>FDA dAtabase for Regulatory Grade micrObial Sequences (FDA-ARGOS): Supporting development and validation of Infectious Disease Dx tests.</title>
        <authorList>
            <person name="Duncan R."/>
            <person name="Fisher C."/>
            <person name="Tallon L."/>
            <person name="Sadzewicz L."/>
            <person name="Sengamalay N."/>
            <person name="Ott S."/>
            <person name="Godinez A."/>
            <person name="Nagaraj S."/>
            <person name="Vavikolanu K."/>
            <person name="Vyas G."/>
            <person name="Nadendla S."/>
            <person name="Aluvathingal J."/>
            <person name="Sichtig H."/>
        </authorList>
    </citation>
    <scope>NUCLEOTIDE SEQUENCE [LARGE SCALE GENOMIC DNA]</scope>
    <source>
        <strain evidence="5">FDAARGOS_360</strain>
    </source>
</reference>
<dbReference type="GO" id="GO:0002128">
    <property type="term" value="P:tRNA nucleoside ribose methylation"/>
    <property type="evidence" value="ECO:0007669"/>
    <property type="project" value="TreeGrafter"/>
</dbReference>
<comment type="caution">
    <text evidence="4">The sequence shown here is derived from an EMBL/GenBank/DDBJ whole genome shotgun (WGS) entry which is preliminary data.</text>
</comment>
<dbReference type="VEuPathDB" id="TriTrypDB:LdCL_140011500"/>
<dbReference type="InterPro" id="IPR029028">
    <property type="entry name" value="Alpha/beta_knot_MTases"/>
</dbReference>
<proteinExistence type="inferred from homology"/>
<protein>
    <recommendedName>
        <fullName evidence="6">SpoU rRNA Methylase family protein</fullName>
    </recommendedName>
</protein>
<dbReference type="PANTHER" id="PTHR42786">
    <property type="entry name" value="TRNA/RRNA METHYLTRANSFERASE"/>
    <property type="match status" value="1"/>
</dbReference>
<feature type="region of interest" description="Disordered" evidence="3">
    <location>
        <begin position="1407"/>
        <end position="1433"/>
    </location>
</feature>
<dbReference type="VEuPathDB" id="TriTrypDB:LdCL_140011600"/>
<feature type="compositionally biased region" description="Low complexity" evidence="3">
    <location>
        <begin position="1477"/>
        <end position="1489"/>
    </location>
</feature>
<dbReference type="SUPFAM" id="SSF75217">
    <property type="entry name" value="alpha/beta knot"/>
    <property type="match status" value="1"/>
</dbReference>
<evidence type="ECO:0000256" key="1">
    <source>
        <dbReference type="ARBA" id="ARBA00007228"/>
    </source>
</evidence>
<evidence type="ECO:0000313" key="4">
    <source>
        <dbReference type="EMBL" id="TPP53488.1"/>
    </source>
</evidence>
<feature type="compositionally biased region" description="Polar residues" evidence="3">
    <location>
        <begin position="1092"/>
        <end position="1105"/>
    </location>
</feature>
<dbReference type="PANTHER" id="PTHR42786:SF6">
    <property type="entry name" value="TRNA_RRNA METHYLTRANSFERASE SPOU TYPE DOMAIN-CONTAINING PROTEIN"/>
    <property type="match status" value="1"/>
</dbReference>
<dbReference type="VEuPathDB" id="TriTrypDB:LDHU3_14.0840"/>
<name>A0A504Y2K2_LEIDO</name>
<dbReference type="Proteomes" id="UP000318821">
    <property type="component" value="Unassembled WGS sequence"/>
</dbReference>
<evidence type="ECO:0000256" key="3">
    <source>
        <dbReference type="SAM" id="MobiDB-lite"/>
    </source>
</evidence>
<gene>
    <name evidence="4" type="ORF">CGC20_38635</name>
</gene>
<dbReference type="VEuPathDB" id="TriTrypDB:LdBPK_140610.1"/>
<feature type="region of interest" description="Disordered" evidence="3">
    <location>
        <begin position="1078"/>
        <end position="1105"/>
    </location>
</feature>
<evidence type="ECO:0000313" key="5">
    <source>
        <dbReference type="Proteomes" id="UP000318821"/>
    </source>
</evidence>